<name>A0A9W8LIS3_9FUNG</name>
<dbReference type="PANTHER" id="PTHR20938">
    <property type="entry name" value="INTEGRATOR COMPLEX SUBUNIT 4"/>
    <property type="match status" value="1"/>
</dbReference>
<dbReference type="EMBL" id="JANBUM010000144">
    <property type="protein sequence ID" value="KAJ2783417.1"/>
    <property type="molecule type" value="Genomic_DNA"/>
</dbReference>
<evidence type="ECO:0000313" key="3">
    <source>
        <dbReference type="Proteomes" id="UP001140172"/>
    </source>
</evidence>
<dbReference type="InterPro" id="IPR011989">
    <property type="entry name" value="ARM-like"/>
</dbReference>
<sequence length="982" mass="106913">MSAKRPLDDAEPGAAAAESSRSRSRSTGGAGTDGTVEPYSSYMDVHSELVSLKTMPGQQAVLRTFKRAQLTAQTRTLPLAVQQIAVRLVSHLGAHPAVDSSQALGGLVQALARAEPSVRCEIYQALAQLHELKGALHAAAVAEETRAALERCVQADLNHAQHHVRCSSLAVLPLAGGGTADVFDTLCRYTADAHPKVRQTALAALLRQHMLGRRLPVGLYDGCVAATKDDFEQVRLAAVELLWAVCGRYPEHAVGRHRQRASSTVRLLDDAFVRTCDMINDSSAAVRQRACTILGRFRHVDGGLLAQTFSKQVMSNLKRHRARGGHAGRGRGARGGPAQGAIPTPPGDVDVDSDDVRLLDSGAAGAFVHGLEDEYQEVRDAAIESMGELSAASADFAAKSVDFLVDMFNDSSDRVRLCAVRALAAIGERQPVALTDEQLAIAQSAMKDASRRMRQGIYAFLAVALLPRPSSLAQLADAFKASLDRYPDDQPAIFRVLQALGRSHSAMVDTPFARSLLGLSEHYLSREPRIDDVVYAGSVILIMNTAADARRALESVLPDHVYSHLSYLRDKYPGCLPQDIIESVPARLPFVRRMLERPHVDGGIARLALDDRSEAAARMFSGLQHVLERVCSRKEEEGRPDGGCWAALDRYVAGFGRLAQDDGSAGQARQAVLRYARLVGCARSMQELCGDVAGRGRVVELAAAVMWDAYSLEARTLGLDRKSLAALRYLRLFAHAAWLHVHPRAQYDARVVARMLDELAQRCRRVEQLARAFDVPELRALSNAVSKDGSLGAAEVELFIGCFRPLPFALSVAQCQYATACFEYPDEAVRRTVEYNHVFPLTIGVQARVAWVARRQSVRLVARLPTQQTVVYRPPDEALKPLAAMHWALACDSLAVSLPLGSGESTSVAVDVAVRHEVDVPWSDAFIVRGDMVPLAYAVETYYKDVADERFQGVHVVVSDQPHTVRVSPVEFRPPPSAHTRA</sequence>
<dbReference type="Pfam" id="PF13646">
    <property type="entry name" value="HEAT_2"/>
    <property type="match status" value="1"/>
</dbReference>
<dbReference type="Proteomes" id="UP001140172">
    <property type="component" value="Unassembled WGS sequence"/>
</dbReference>
<reference evidence="2" key="1">
    <citation type="submission" date="2022-07" db="EMBL/GenBank/DDBJ databases">
        <title>Phylogenomic reconstructions and comparative analyses of Kickxellomycotina fungi.</title>
        <authorList>
            <person name="Reynolds N.K."/>
            <person name="Stajich J.E."/>
            <person name="Barry K."/>
            <person name="Grigoriev I.V."/>
            <person name="Crous P."/>
            <person name="Smith M.E."/>
        </authorList>
    </citation>
    <scope>NUCLEOTIDE SEQUENCE</scope>
    <source>
        <strain evidence="2">BCRC 34489</strain>
    </source>
</reference>
<keyword evidence="3" id="KW-1185">Reference proteome</keyword>
<comment type="caution">
    <text evidence="2">The sequence shown here is derived from an EMBL/GenBank/DDBJ whole genome shotgun (WGS) entry which is preliminary data.</text>
</comment>
<protein>
    <recommendedName>
        <fullName evidence="4">Integrator complex subunit 4</fullName>
    </recommendedName>
</protein>
<dbReference type="Gene3D" id="1.25.10.10">
    <property type="entry name" value="Leucine-rich Repeat Variant"/>
    <property type="match status" value="2"/>
</dbReference>
<dbReference type="AlphaFoldDB" id="A0A9W8LIS3"/>
<evidence type="ECO:0000313" key="2">
    <source>
        <dbReference type="EMBL" id="KAJ2783417.1"/>
    </source>
</evidence>
<proteinExistence type="predicted"/>
<dbReference type="OrthoDB" id="18190at2759"/>
<gene>
    <name evidence="2" type="ORF">GGI15_002593</name>
</gene>
<dbReference type="SUPFAM" id="SSF48371">
    <property type="entry name" value="ARM repeat"/>
    <property type="match status" value="1"/>
</dbReference>
<dbReference type="PANTHER" id="PTHR20938:SF0">
    <property type="entry name" value="INTEGRATOR COMPLEX SUBUNIT 4"/>
    <property type="match status" value="1"/>
</dbReference>
<accession>A0A9W8LIS3</accession>
<feature type="region of interest" description="Disordered" evidence="1">
    <location>
        <begin position="1"/>
        <end position="39"/>
    </location>
</feature>
<evidence type="ECO:0008006" key="4">
    <source>
        <dbReference type="Google" id="ProtNLM"/>
    </source>
</evidence>
<evidence type="ECO:0000256" key="1">
    <source>
        <dbReference type="SAM" id="MobiDB-lite"/>
    </source>
</evidence>
<feature type="region of interest" description="Disordered" evidence="1">
    <location>
        <begin position="320"/>
        <end position="350"/>
    </location>
</feature>
<feature type="compositionally biased region" description="Basic residues" evidence="1">
    <location>
        <begin position="320"/>
        <end position="332"/>
    </location>
</feature>
<organism evidence="2 3">
    <name type="scientific">Coemansia interrupta</name>
    <dbReference type="NCBI Taxonomy" id="1126814"/>
    <lineage>
        <taxon>Eukaryota</taxon>
        <taxon>Fungi</taxon>
        <taxon>Fungi incertae sedis</taxon>
        <taxon>Zoopagomycota</taxon>
        <taxon>Kickxellomycotina</taxon>
        <taxon>Kickxellomycetes</taxon>
        <taxon>Kickxellales</taxon>
        <taxon>Kickxellaceae</taxon>
        <taxon>Coemansia</taxon>
    </lineage>
</organism>
<dbReference type="InterPro" id="IPR016024">
    <property type="entry name" value="ARM-type_fold"/>
</dbReference>